<reference evidence="1" key="1">
    <citation type="journal article" date="2014" name="Front. Microbiol.">
        <title>High frequency of phylogenetically diverse reductive dehalogenase-homologous genes in deep subseafloor sedimentary metagenomes.</title>
        <authorList>
            <person name="Kawai M."/>
            <person name="Futagami T."/>
            <person name="Toyoda A."/>
            <person name="Takaki Y."/>
            <person name="Nishi S."/>
            <person name="Hori S."/>
            <person name="Arai W."/>
            <person name="Tsubouchi T."/>
            <person name="Morono Y."/>
            <person name="Uchiyama I."/>
            <person name="Ito T."/>
            <person name="Fujiyama A."/>
            <person name="Inagaki F."/>
            <person name="Takami H."/>
        </authorList>
    </citation>
    <scope>NUCLEOTIDE SEQUENCE</scope>
    <source>
        <strain evidence="1">Expedition CK06-06</strain>
    </source>
</reference>
<accession>X1EE82</accession>
<comment type="caution">
    <text evidence="1">The sequence shown here is derived from an EMBL/GenBank/DDBJ whole genome shotgun (WGS) entry which is preliminary data.</text>
</comment>
<gene>
    <name evidence="1" type="ORF">S01H4_60936</name>
</gene>
<name>X1EE82_9ZZZZ</name>
<sequence length="179" mass="20862">ELDDIIRFFRNLSQGLRAEELISEIIANYLYENIAREEIRKRKVTARDFEDFLEIALGGRVMDKDSRKNVMPPEMSGVDKDILSYISSNRREKMDVIFPKGYGISVKTSMPNNTEINMGSFAREALFKNFLSKAEYGAERKSGLGSKPQMLDKFQKIYNKKKWAEFCTRFKLMVENIYV</sequence>
<feature type="non-terminal residue" evidence="1">
    <location>
        <position position="179"/>
    </location>
</feature>
<protein>
    <submittedName>
        <fullName evidence="1">Uncharacterized protein</fullName>
    </submittedName>
</protein>
<feature type="non-terminal residue" evidence="1">
    <location>
        <position position="1"/>
    </location>
</feature>
<organism evidence="1">
    <name type="scientific">marine sediment metagenome</name>
    <dbReference type="NCBI Taxonomy" id="412755"/>
    <lineage>
        <taxon>unclassified sequences</taxon>
        <taxon>metagenomes</taxon>
        <taxon>ecological metagenomes</taxon>
    </lineage>
</organism>
<proteinExistence type="predicted"/>
<dbReference type="AlphaFoldDB" id="X1EE82"/>
<dbReference type="EMBL" id="BART01036030">
    <property type="protein sequence ID" value="GAH06963.1"/>
    <property type="molecule type" value="Genomic_DNA"/>
</dbReference>
<evidence type="ECO:0000313" key="1">
    <source>
        <dbReference type="EMBL" id="GAH06963.1"/>
    </source>
</evidence>